<evidence type="ECO:0000313" key="3">
    <source>
        <dbReference type="EMBL" id="OWA51072.1"/>
    </source>
</evidence>
<keyword evidence="4" id="KW-1185">Reference proteome</keyword>
<dbReference type="EMBL" id="MTYJ01000213">
    <property type="protein sequence ID" value="OWA51072.1"/>
    <property type="molecule type" value="Genomic_DNA"/>
</dbReference>
<reference evidence="4" key="1">
    <citation type="submission" date="2017-01" db="EMBL/GenBank/DDBJ databases">
        <title>Comparative genomics of anhydrobiosis in the tardigrade Hypsibius dujardini.</title>
        <authorList>
            <person name="Yoshida Y."/>
            <person name="Koutsovoulos G."/>
            <person name="Laetsch D."/>
            <person name="Stevens L."/>
            <person name="Kumar S."/>
            <person name="Horikawa D."/>
            <person name="Ishino K."/>
            <person name="Komine S."/>
            <person name="Tomita M."/>
            <person name="Blaxter M."/>
            <person name="Arakawa K."/>
        </authorList>
    </citation>
    <scope>NUCLEOTIDE SEQUENCE [LARGE SCALE GENOMIC DNA]</scope>
    <source>
        <strain evidence="4">Z151</strain>
    </source>
</reference>
<name>A0A9X6NBC2_HYPEX</name>
<organism evidence="3 4">
    <name type="scientific">Hypsibius exemplaris</name>
    <name type="common">Freshwater tardigrade</name>
    <dbReference type="NCBI Taxonomy" id="2072580"/>
    <lineage>
        <taxon>Eukaryota</taxon>
        <taxon>Metazoa</taxon>
        <taxon>Ecdysozoa</taxon>
        <taxon>Tardigrada</taxon>
        <taxon>Eutardigrada</taxon>
        <taxon>Parachela</taxon>
        <taxon>Hypsibioidea</taxon>
        <taxon>Hypsibiidae</taxon>
        <taxon>Hypsibius</taxon>
    </lineage>
</organism>
<comment type="caution">
    <text evidence="3">The sequence shown here is derived from an EMBL/GenBank/DDBJ whole genome shotgun (WGS) entry which is preliminary data.</text>
</comment>
<feature type="compositionally biased region" description="Polar residues" evidence="1">
    <location>
        <begin position="168"/>
        <end position="183"/>
    </location>
</feature>
<gene>
    <name evidence="3" type="ORF">BV898_15573</name>
</gene>
<evidence type="ECO:0000313" key="4">
    <source>
        <dbReference type="Proteomes" id="UP000192578"/>
    </source>
</evidence>
<keyword evidence="2" id="KW-0732">Signal</keyword>
<protein>
    <submittedName>
        <fullName evidence="3">Uncharacterized protein</fullName>
    </submittedName>
</protein>
<sequence length="300" mass="32541">MRKPALQMFAVPAYLLMILPMLPTTSTFADSGIDFQTNGSIASKLQPVISRAKRERSSSESSEWAQRRRNWFFPRWQSSPNHGSHWSPNHGSQLVKSLFSLLFRFGHGGRSAKSHATGSHGATAANGGRDSPSTDPKPGQPPPKSAPDPEEDNEVLAALNAYGKKRSSSPSLVNRMSDTNNAGKSILGPILSRSKRDHDSSESSEENHTGYRHRYRHRYHYYYQPPRQQPSRMLLSLITQLLRGGSRARPGRAGSAAASASGSGLGISEFNSLGGRDPVIAPDPLPSGPQSPMGSDVMVG</sequence>
<dbReference type="Proteomes" id="UP000192578">
    <property type="component" value="Unassembled WGS sequence"/>
</dbReference>
<evidence type="ECO:0000256" key="1">
    <source>
        <dbReference type="SAM" id="MobiDB-lite"/>
    </source>
</evidence>
<feature type="compositionally biased region" description="Basic and acidic residues" evidence="1">
    <location>
        <begin position="194"/>
        <end position="209"/>
    </location>
</feature>
<evidence type="ECO:0000256" key="2">
    <source>
        <dbReference type="SAM" id="SignalP"/>
    </source>
</evidence>
<feature type="signal peptide" evidence="2">
    <location>
        <begin position="1"/>
        <end position="29"/>
    </location>
</feature>
<feature type="region of interest" description="Disordered" evidence="1">
    <location>
        <begin position="246"/>
        <end position="300"/>
    </location>
</feature>
<feature type="compositionally biased region" description="Low complexity" evidence="1">
    <location>
        <begin position="246"/>
        <end position="262"/>
    </location>
</feature>
<feature type="region of interest" description="Disordered" evidence="1">
    <location>
        <begin position="110"/>
        <end position="212"/>
    </location>
</feature>
<accession>A0A9X6NBC2</accession>
<dbReference type="AlphaFoldDB" id="A0A9X6NBC2"/>
<proteinExistence type="predicted"/>
<feature type="chain" id="PRO_5040777167" evidence="2">
    <location>
        <begin position="30"/>
        <end position="300"/>
    </location>
</feature>